<comment type="caution">
    <text evidence="2">The sequence shown here is derived from an EMBL/GenBank/DDBJ whole genome shotgun (WGS) entry which is preliminary data.</text>
</comment>
<gene>
    <name evidence="2" type="ORF">DFP94_101122</name>
</gene>
<dbReference type="SUPFAM" id="SSF55469">
    <property type="entry name" value="FMN-dependent nitroreductase-like"/>
    <property type="match status" value="1"/>
</dbReference>
<dbReference type="InterPro" id="IPR000415">
    <property type="entry name" value="Nitroreductase-like"/>
</dbReference>
<dbReference type="GO" id="GO:0016491">
    <property type="term" value="F:oxidoreductase activity"/>
    <property type="evidence" value="ECO:0007669"/>
    <property type="project" value="InterPro"/>
</dbReference>
<dbReference type="Gene3D" id="3.40.109.10">
    <property type="entry name" value="NADH Oxidase"/>
    <property type="match status" value="1"/>
</dbReference>
<name>A0A369BLR9_9BACL</name>
<feature type="domain" description="Nitroreductase" evidence="1">
    <location>
        <begin position="7"/>
        <end position="165"/>
    </location>
</feature>
<dbReference type="OrthoDB" id="9804207at2"/>
<dbReference type="InterPro" id="IPR052530">
    <property type="entry name" value="NAD(P)H_nitroreductase"/>
</dbReference>
<keyword evidence="3" id="KW-1185">Reference proteome</keyword>
<evidence type="ECO:0000313" key="2">
    <source>
        <dbReference type="EMBL" id="RCX22542.1"/>
    </source>
</evidence>
<accession>A0A369BLR9</accession>
<dbReference type="PANTHER" id="PTHR43821:SF1">
    <property type="entry name" value="NAD(P)H NITROREDUCTASE YDJA-RELATED"/>
    <property type="match status" value="1"/>
</dbReference>
<evidence type="ECO:0000259" key="1">
    <source>
        <dbReference type="Pfam" id="PF00881"/>
    </source>
</evidence>
<dbReference type="Proteomes" id="UP000253090">
    <property type="component" value="Unassembled WGS sequence"/>
</dbReference>
<dbReference type="EMBL" id="QPJW01000001">
    <property type="protein sequence ID" value="RCX22542.1"/>
    <property type="molecule type" value="Genomic_DNA"/>
</dbReference>
<evidence type="ECO:0000313" key="3">
    <source>
        <dbReference type="Proteomes" id="UP000253090"/>
    </source>
</evidence>
<dbReference type="PANTHER" id="PTHR43821">
    <property type="entry name" value="NAD(P)H NITROREDUCTASE YDJA-RELATED"/>
    <property type="match status" value="1"/>
</dbReference>
<dbReference type="InterPro" id="IPR029479">
    <property type="entry name" value="Nitroreductase"/>
</dbReference>
<protein>
    <submittedName>
        <fullName evidence="2">Nitroreductase</fullName>
    </submittedName>
</protein>
<dbReference type="AlphaFoldDB" id="A0A369BLR9"/>
<reference evidence="2 3" key="1">
    <citation type="submission" date="2018-07" db="EMBL/GenBank/DDBJ databases">
        <title>Genomic Encyclopedia of Type Strains, Phase III (KMG-III): the genomes of soil and plant-associated and newly described type strains.</title>
        <authorList>
            <person name="Whitman W."/>
        </authorList>
    </citation>
    <scope>NUCLEOTIDE SEQUENCE [LARGE SCALE GENOMIC DNA]</scope>
    <source>
        <strain evidence="2 3">CECT 8333</strain>
    </source>
</reference>
<dbReference type="Pfam" id="PF00881">
    <property type="entry name" value="Nitroreductase"/>
    <property type="match status" value="1"/>
</dbReference>
<sequence>MSVESIIKERRSIRKFADQAVPDHLMQELFNRAAVSCDPQMLQSMRLIIALQNESKNRLSHYMLDSFTATRMGKLIPRSVKETMAKFFSEVPGLLVIVVDDHDSQQQKDMHYANACFFLQNLQLLAWEKGIGMFWRSDEMLYTKPFFEQLGISDRERLVGILLFGFIEKTPRPRKRTPASKKWLHWPQI</sequence>
<organism evidence="2 3">
    <name type="scientific">Fontibacillus phaseoli</name>
    <dbReference type="NCBI Taxonomy" id="1416533"/>
    <lineage>
        <taxon>Bacteria</taxon>
        <taxon>Bacillati</taxon>
        <taxon>Bacillota</taxon>
        <taxon>Bacilli</taxon>
        <taxon>Bacillales</taxon>
        <taxon>Paenibacillaceae</taxon>
        <taxon>Fontibacillus</taxon>
    </lineage>
</organism>
<proteinExistence type="predicted"/>
<dbReference type="RefSeq" id="WP_114494517.1">
    <property type="nucleotide sequence ID" value="NZ_QPJW01000001.1"/>
</dbReference>